<dbReference type="OrthoDB" id="4378831at2"/>
<feature type="compositionally biased region" description="Pro residues" evidence="1">
    <location>
        <begin position="75"/>
        <end position="94"/>
    </location>
</feature>
<dbReference type="Proteomes" id="UP000219050">
    <property type="component" value="Chromosome"/>
</dbReference>
<dbReference type="AlphaFoldDB" id="A0A291M2A3"/>
<sequence>MGTAIRRPLDPAACAEADAQIYAAHEHDPRPNALYTADGRRKPLDATDPAQEELREEWRQAYAQAGGGVEDPDAPPDIPPDEPVQPCPLRPAPRPPRDGPNPTITARWSKPEVLPDQNSAYPPGRAPFDTVPDSAKVEMLVDVTDVPDGTAATIYVLRCVGGGMVRRGQVGGLSVQGGQVKTAEGKRPTFTWDASHDPWRYWDKPFFYFHVRVDYRGLSATTPKDYMGQTAQTCRVAYWSVTYADSTSGLAGVLPEARNVKRRLDAVAHSQCGLNNTTGNTSYANLGSLIRNTYAFHEGSHGHVSHRLNHMPSSHAQDGAVDPPSFSYFGAKGRLPLGPWRSVVSIGNHRPALATVPAPTRFSFGAGGQIRIHQTGSEHFGRARDFPSVPKVLTYLSCCLAGWESSLARSIVNRGCQNVIAFRRTIPDNDAATLGHTIFREFAKAKLNPAKVPDIFYREATPYHSSMRPILYGKGAGTATPWNANPVTRACEAADQAIAYQANKKWM</sequence>
<protein>
    <submittedName>
        <fullName evidence="2">Uncharacterized protein</fullName>
    </submittedName>
</protein>
<gene>
    <name evidence="2" type="ORF">CBW24_14320</name>
</gene>
<reference evidence="2 3" key="1">
    <citation type="submission" date="2017-05" db="EMBL/GenBank/DDBJ databases">
        <title>Comparative genomic and metabolic analysis of manganese-oxidizing mechanisms in Celeribater manganoxidans DY25T: its adaption to the environment of polymetallic nodule.</title>
        <authorList>
            <person name="Wang X."/>
        </authorList>
    </citation>
    <scope>NUCLEOTIDE SEQUENCE [LARGE SCALE GENOMIC DNA]</scope>
    <source>
        <strain evidence="2 3">DY25</strain>
    </source>
</reference>
<evidence type="ECO:0000313" key="3">
    <source>
        <dbReference type="Proteomes" id="UP000219050"/>
    </source>
</evidence>
<feature type="region of interest" description="Disordered" evidence="1">
    <location>
        <begin position="23"/>
        <end position="122"/>
    </location>
</feature>
<accession>A0A291M2A3</accession>
<keyword evidence="3" id="KW-1185">Reference proteome</keyword>
<organism evidence="2 3">
    <name type="scientific">Pacificitalea manganoxidans</name>
    <dbReference type="NCBI Taxonomy" id="1411902"/>
    <lineage>
        <taxon>Bacteria</taxon>
        <taxon>Pseudomonadati</taxon>
        <taxon>Pseudomonadota</taxon>
        <taxon>Alphaproteobacteria</taxon>
        <taxon>Rhodobacterales</taxon>
        <taxon>Paracoccaceae</taxon>
        <taxon>Pacificitalea</taxon>
    </lineage>
</organism>
<proteinExistence type="predicted"/>
<evidence type="ECO:0000313" key="2">
    <source>
        <dbReference type="EMBL" id="ATI43062.1"/>
    </source>
</evidence>
<dbReference type="RefSeq" id="WP_097373964.1">
    <property type="nucleotide sequence ID" value="NZ_CP021404.1"/>
</dbReference>
<dbReference type="EMBL" id="CP021404">
    <property type="protein sequence ID" value="ATI43062.1"/>
    <property type="molecule type" value="Genomic_DNA"/>
</dbReference>
<evidence type="ECO:0000256" key="1">
    <source>
        <dbReference type="SAM" id="MobiDB-lite"/>
    </source>
</evidence>
<name>A0A291M2A3_9RHOB</name>
<dbReference type="KEGG" id="cmag:CBW24_14320"/>